<keyword evidence="2" id="KW-0238">DNA-binding</keyword>
<evidence type="ECO:0000256" key="1">
    <source>
        <dbReference type="ARBA" id="ARBA00023015"/>
    </source>
</evidence>
<organism evidence="5 6">
    <name type="scientific">Sandaracinus amylolyticus</name>
    <dbReference type="NCBI Taxonomy" id="927083"/>
    <lineage>
        <taxon>Bacteria</taxon>
        <taxon>Pseudomonadati</taxon>
        <taxon>Myxococcota</taxon>
        <taxon>Polyangia</taxon>
        <taxon>Polyangiales</taxon>
        <taxon>Sandaracinaceae</taxon>
        <taxon>Sandaracinus</taxon>
    </lineage>
</organism>
<evidence type="ECO:0000259" key="4">
    <source>
        <dbReference type="Pfam" id="PF03466"/>
    </source>
</evidence>
<sequence length="150" mass="16489">MFLRVAPGLEHAELFRESFACIVRKGHPRVGRALTLERFLELDHVLVSAPDYGPGVVEFELAKRSLRRRVAVRVPSFLVAPALVARTDMICTVPRGIAELAARAHPLRVVSPPIELPSFAVQMIWRAGAGSDVALRWLRAHLVAAATRVG</sequence>
<evidence type="ECO:0000313" key="6">
    <source>
        <dbReference type="Proteomes" id="UP000034883"/>
    </source>
</evidence>
<dbReference type="EMBL" id="CP011125">
    <property type="protein sequence ID" value="AKF09570.1"/>
    <property type="molecule type" value="Genomic_DNA"/>
</dbReference>
<reference evidence="5 6" key="1">
    <citation type="submission" date="2015-03" db="EMBL/GenBank/DDBJ databases">
        <title>Genome assembly of Sandaracinus amylolyticus DSM 53668.</title>
        <authorList>
            <person name="Sharma G."/>
            <person name="Subramanian S."/>
        </authorList>
    </citation>
    <scope>NUCLEOTIDE SEQUENCE [LARGE SCALE GENOMIC DNA]</scope>
    <source>
        <strain evidence="5 6">DSM 53668</strain>
    </source>
</reference>
<dbReference type="Gene3D" id="3.40.190.10">
    <property type="entry name" value="Periplasmic binding protein-like II"/>
    <property type="match status" value="2"/>
</dbReference>
<proteinExistence type="predicted"/>
<evidence type="ECO:0000256" key="2">
    <source>
        <dbReference type="ARBA" id="ARBA00023125"/>
    </source>
</evidence>
<evidence type="ECO:0000256" key="3">
    <source>
        <dbReference type="ARBA" id="ARBA00023163"/>
    </source>
</evidence>
<dbReference type="InterPro" id="IPR050389">
    <property type="entry name" value="LysR-type_TF"/>
</dbReference>
<gene>
    <name evidence="5" type="ORF">DB32_006719</name>
</gene>
<dbReference type="AlphaFoldDB" id="A0A0F6YL79"/>
<name>A0A0F6YL79_9BACT</name>
<dbReference type="PANTHER" id="PTHR30118">
    <property type="entry name" value="HTH-TYPE TRANSCRIPTIONAL REGULATOR LEUO-RELATED"/>
    <property type="match status" value="1"/>
</dbReference>
<keyword evidence="6" id="KW-1185">Reference proteome</keyword>
<dbReference type="InterPro" id="IPR037402">
    <property type="entry name" value="YidZ_PBP2"/>
</dbReference>
<dbReference type="PANTHER" id="PTHR30118:SF15">
    <property type="entry name" value="TRANSCRIPTIONAL REGULATORY PROTEIN"/>
    <property type="match status" value="1"/>
</dbReference>
<dbReference type="KEGG" id="samy:DB32_006719"/>
<dbReference type="GO" id="GO:0003677">
    <property type="term" value="F:DNA binding"/>
    <property type="evidence" value="ECO:0007669"/>
    <property type="project" value="UniProtKB-KW"/>
</dbReference>
<dbReference type="CDD" id="cd08417">
    <property type="entry name" value="PBP2_Nitroaromatics_like"/>
    <property type="match status" value="1"/>
</dbReference>
<feature type="domain" description="LysR substrate-binding" evidence="4">
    <location>
        <begin position="7"/>
        <end position="145"/>
    </location>
</feature>
<dbReference type="SUPFAM" id="SSF53850">
    <property type="entry name" value="Periplasmic binding protein-like II"/>
    <property type="match status" value="1"/>
</dbReference>
<keyword evidence="1" id="KW-0805">Transcription regulation</keyword>
<dbReference type="Pfam" id="PF03466">
    <property type="entry name" value="LysR_substrate"/>
    <property type="match status" value="1"/>
</dbReference>
<dbReference type="STRING" id="927083.DB32_006719"/>
<keyword evidence="3" id="KW-0804">Transcription</keyword>
<accession>A0A0F6YL79</accession>
<dbReference type="GO" id="GO:0006355">
    <property type="term" value="P:regulation of DNA-templated transcription"/>
    <property type="evidence" value="ECO:0007669"/>
    <property type="project" value="InterPro"/>
</dbReference>
<protein>
    <submittedName>
        <fullName evidence="5">Transcriptional regulator</fullName>
    </submittedName>
</protein>
<dbReference type="InterPro" id="IPR005119">
    <property type="entry name" value="LysR_subst-bd"/>
</dbReference>
<dbReference type="Proteomes" id="UP000034883">
    <property type="component" value="Chromosome"/>
</dbReference>
<evidence type="ECO:0000313" key="5">
    <source>
        <dbReference type="EMBL" id="AKF09570.1"/>
    </source>
</evidence>